<evidence type="ECO:0000256" key="1">
    <source>
        <dbReference type="ARBA" id="ARBA00007936"/>
    </source>
</evidence>
<dbReference type="Pfam" id="PF00167">
    <property type="entry name" value="FGF"/>
    <property type="match status" value="1"/>
</dbReference>
<dbReference type="InterPro" id="IPR008996">
    <property type="entry name" value="IL1/FGF"/>
</dbReference>
<reference evidence="3" key="1">
    <citation type="submission" date="2021-07" db="EMBL/GenBank/DDBJ databases">
        <title>Periodic accumulation of interstitial cells generates the branched architecture of Cladonema medusa tentacles.</title>
        <authorList>
            <person name="Hou S."/>
            <person name="Zhu J."/>
            <person name="Shibata S."/>
            <person name="Nakamoto A."/>
            <person name="Kumano G."/>
        </authorList>
    </citation>
    <scope>NUCLEOTIDE SEQUENCE</scope>
</reference>
<dbReference type="AlphaFoldDB" id="A0A8D6H9Z2"/>
<dbReference type="PANTHER" id="PTHR11486">
    <property type="entry name" value="FIBROBLAST GROWTH FACTOR"/>
    <property type="match status" value="1"/>
</dbReference>
<evidence type="ECO:0000256" key="2">
    <source>
        <dbReference type="SAM" id="SignalP"/>
    </source>
</evidence>
<keyword evidence="2" id="KW-0732">Signal</keyword>
<organism evidence="3">
    <name type="scientific">Cladonema pacificum</name>
    <dbReference type="NCBI Taxonomy" id="499903"/>
    <lineage>
        <taxon>Eukaryota</taxon>
        <taxon>Metazoa</taxon>
        <taxon>Cnidaria</taxon>
        <taxon>Hydrozoa</taxon>
        <taxon>Hydroidolina</taxon>
        <taxon>Anthoathecata</taxon>
        <taxon>Capitata</taxon>
        <taxon>Cladonematidae</taxon>
        <taxon>Cladonema</taxon>
    </lineage>
</organism>
<gene>
    <name evidence="3" type="primary">Fgf1-like</name>
</gene>
<dbReference type="SUPFAM" id="SSF50353">
    <property type="entry name" value="Cytokine"/>
    <property type="match status" value="1"/>
</dbReference>
<dbReference type="EMBL" id="LC641710">
    <property type="protein sequence ID" value="BCZ20072.1"/>
    <property type="molecule type" value="mRNA"/>
</dbReference>
<name>A0A8D6H9Z2_9CNID</name>
<dbReference type="CDD" id="cd00058">
    <property type="entry name" value="beta-trefoil_FGF"/>
    <property type="match status" value="1"/>
</dbReference>
<dbReference type="InterPro" id="IPR056378">
    <property type="entry name" value="Let-756-like_FGF"/>
</dbReference>
<protein>
    <submittedName>
        <fullName evidence="3">Fibroblast growth factor 1-like protein</fullName>
    </submittedName>
</protein>
<dbReference type="GO" id="GO:0008083">
    <property type="term" value="F:growth factor activity"/>
    <property type="evidence" value="ECO:0007669"/>
    <property type="project" value="InterPro"/>
</dbReference>
<proteinExistence type="evidence at transcript level"/>
<feature type="chain" id="PRO_5034359504" evidence="2">
    <location>
        <begin position="20"/>
        <end position="165"/>
    </location>
</feature>
<dbReference type="SMART" id="SM00442">
    <property type="entry name" value="FGF"/>
    <property type="match status" value="1"/>
</dbReference>
<accession>A0A8D6H9Z2</accession>
<evidence type="ECO:0000313" key="3">
    <source>
        <dbReference type="EMBL" id="BCZ20072.1"/>
    </source>
</evidence>
<feature type="signal peptide" evidence="2">
    <location>
        <begin position="1"/>
        <end position="19"/>
    </location>
</feature>
<comment type="similarity">
    <text evidence="1">Belongs to the heparin-binding growth factors family.</text>
</comment>
<dbReference type="InterPro" id="IPR002209">
    <property type="entry name" value="Fibroblast_GF_fam"/>
</dbReference>
<sequence length="165" mass="19264">MKDICQTLITFLLMFGLHAKPRPKRVTHNAIDMRLKLPSFSQKVRLFSRQGFFITIDQSGNIGGTRNKGDRNNVFLMESFSFNLKRIRKPDSYFLSINKNGIIETTLRARKECLFLERLTGNFVTYENMLSQYMIVMTTKQKPLHGTPNNFNTKETQFVVMRITE</sequence>
<dbReference type="Gene3D" id="2.80.10.50">
    <property type="match status" value="1"/>
</dbReference>